<name>Q9RP57_ECOLX</name>
<dbReference type="InterPro" id="IPR028098">
    <property type="entry name" value="Glyco_trans_4-like_N"/>
</dbReference>
<dbReference type="InterPro" id="IPR001296">
    <property type="entry name" value="Glyco_trans_1"/>
</dbReference>
<protein>
    <submittedName>
        <fullName evidence="3">WbnE</fullName>
    </submittedName>
</protein>
<gene>
    <name evidence="3" type="primary">wbnE</name>
</gene>
<dbReference type="CAZy" id="GT4">
    <property type="family name" value="Glycosyltransferase Family 4"/>
</dbReference>
<reference evidence="3" key="1">
    <citation type="journal article" date="1999" name="Infect. Immun.">
        <title>Molecular characterization of the locus encoding biosynthesis of the lipopolysaccharide O antigen of Escherichia coli serotype O113.</title>
        <authorList>
            <person name="Paton A.W."/>
            <person name="Paton J.C."/>
        </authorList>
    </citation>
    <scope>NUCLEOTIDE SEQUENCE</scope>
    <source>
        <strain evidence="3">98NK2</strain>
    </source>
</reference>
<feature type="domain" description="Glycosyltransferase subfamily 4-like N-terminal" evidence="2">
    <location>
        <begin position="28"/>
        <end position="176"/>
    </location>
</feature>
<dbReference type="Pfam" id="PF00534">
    <property type="entry name" value="Glycos_transf_1"/>
    <property type="match status" value="1"/>
</dbReference>
<dbReference type="Pfam" id="PF13439">
    <property type="entry name" value="Glyco_transf_4"/>
    <property type="match status" value="1"/>
</dbReference>
<organism evidence="3">
    <name type="scientific">Escherichia coli</name>
    <dbReference type="NCBI Taxonomy" id="562"/>
    <lineage>
        <taxon>Bacteria</taxon>
        <taxon>Pseudomonadati</taxon>
        <taxon>Pseudomonadota</taxon>
        <taxon>Gammaproteobacteria</taxon>
        <taxon>Enterobacterales</taxon>
        <taxon>Enterobacteriaceae</taxon>
        <taxon>Escherichia</taxon>
    </lineage>
</organism>
<evidence type="ECO:0000259" key="2">
    <source>
        <dbReference type="Pfam" id="PF13439"/>
    </source>
</evidence>
<feature type="domain" description="Glycosyl transferase family 1" evidence="1">
    <location>
        <begin position="188"/>
        <end position="355"/>
    </location>
</feature>
<proteinExistence type="predicted"/>
<dbReference type="PANTHER" id="PTHR12526">
    <property type="entry name" value="GLYCOSYLTRANSFERASE"/>
    <property type="match status" value="1"/>
</dbReference>
<dbReference type="GO" id="GO:0016757">
    <property type="term" value="F:glycosyltransferase activity"/>
    <property type="evidence" value="ECO:0007669"/>
    <property type="project" value="UniProtKB-ARBA"/>
</dbReference>
<dbReference type="AlphaFoldDB" id="Q9RP57"/>
<accession>Q9RP57</accession>
<sequence>MKKIAHIQLLPMLSGVQKVTLQELMILNDNEYTKYLICKEEGELTEECKRLGIKTHVVKDLTREINAVKDIIALYKIYKFLKANDIDIVHTHFAKTGFLGRVAAKLAGIPLIVHTVHGFPFDSAKNKYIAFFYKVLEFISARFADIIICLHDGDKETCKKLLHVPESKVLVLPNGIAFTEFFRLSECDKKKARTILGIPESSLVFTMVGRLWEQKNPLLLINAAKEVINEYPSDDIIFLLIGDGFLRKEIERIAEREIYHNKIVLLGWRKDIPDILSCSDVFVLPSRWEGMPLAILEAQATGLPCIVSDIPGNNNLVKDGVNGYLFESGSVTQLKDAILRMRVIEKRHEMGINAYDYVSQKHCIHKRIDNIDNLYKKMLNKKMLNKKMKLKH</sequence>
<evidence type="ECO:0000259" key="1">
    <source>
        <dbReference type="Pfam" id="PF00534"/>
    </source>
</evidence>
<dbReference type="SUPFAM" id="SSF53756">
    <property type="entry name" value="UDP-Glycosyltransferase/glycogen phosphorylase"/>
    <property type="match status" value="1"/>
</dbReference>
<evidence type="ECO:0000313" key="3">
    <source>
        <dbReference type="EMBL" id="AAD50490.1"/>
    </source>
</evidence>
<dbReference type="Gene3D" id="3.40.50.2000">
    <property type="entry name" value="Glycogen Phosphorylase B"/>
    <property type="match status" value="2"/>
</dbReference>
<dbReference type="EMBL" id="AF172324">
    <property type="protein sequence ID" value="AAD50490.1"/>
    <property type="molecule type" value="Genomic_DNA"/>
</dbReference>
<dbReference type="CDD" id="cd03808">
    <property type="entry name" value="GT4_CapM-like"/>
    <property type="match status" value="1"/>
</dbReference>